<proteinExistence type="predicted"/>
<comment type="caution">
    <text evidence="2">The sequence shown here is derived from an EMBL/GenBank/DDBJ whole genome shotgun (WGS) entry which is preliminary data.</text>
</comment>
<dbReference type="AlphaFoldDB" id="A0A163ERB1"/>
<reference evidence="2" key="1">
    <citation type="journal article" date="2016" name="Genome Announc.">
        <title>Draft genomes of two strains of Paenibacillus glucanolyticus with capability to degrade lignocellulose.</title>
        <authorList>
            <person name="Mathews S.L."/>
            <person name="Pawlak J."/>
            <person name="Grunden A.M."/>
        </authorList>
    </citation>
    <scope>NUCLEOTIDE SEQUENCE [LARGE SCALE GENOMIC DNA]</scope>
    <source>
        <strain evidence="2">SLM1</strain>
    </source>
</reference>
<evidence type="ECO:0000313" key="3">
    <source>
        <dbReference type="Proteomes" id="UP000076796"/>
    </source>
</evidence>
<feature type="transmembrane region" description="Helical" evidence="1">
    <location>
        <begin position="52"/>
        <end position="75"/>
    </location>
</feature>
<keyword evidence="1" id="KW-0472">Membrane</keyword>
<dbReference type="EMBL" id="LWMH01000002">
    <property type="protein sequence ID" value="KZS43964.1"/>
    <property type="molecule type" value="Genomic_DNA"/>
</dbReference>
<keyword evidence="1" id="KW-0812">Transmembrane</keyword>
<dbReference type="STRING" id="59843.A3958_00505"/>
<name>A0A163ERB1_9BACL</name>
<keyword evidence="1" id="KW-1133">Transmembrane helix</keyword>
<gene>
    <name evidence="2" type="ORF">AWU65_28220</name>
</gene>
<evidence type="ECO:0000256" key="1">
    <source>
        <dbReference type="SAM" id="Phobius"/>
    </source>
</evidence>
<feature type="transmembrane region" description="Helical" evidence="1">
    <location>
        <begin position="12"/>
        <end position="40"/>
    </location>
</feature>
<evidence type="ECO:0000313" key="2">
    <source>
        <dbReference type="EMBL" id="KZS43964.1"/>
    </source>
</evidence>
<sequence length="168" mass="19577">MIYAAVVIRLIYHYHIALSFVSVSWVSLPVLLLLFILYRISRTTWSMLLKQHYASTIIIGVLLLFFSIYALSYNLSLQRFDYNRWVGYPEQRALMVNDFLQEHNLVGLTPAEVMDLLGASDSANRAVDDDDTVVYDLGALRRMDYKSEKLFIYLNERGYVKSYEIVTR</sequence>
<dbReference type="GeneID" id="97554469"/>
<protein>
    <submittedName>
        <fullName evidence="2">Uncharacterized protein</fullName>
    </submittedName>
</protein>
<dbReference type="Proteomes" id="UP000076796">
    <property type="component" value="Unassembled WGS sequence"/>
</dbReference>
<dbReference type="OrthoDB" id="2652413at2"/>
<accession>A0A163ERB1</accession>
<organism evidence="2 3">
    <name type="scientific">Paenibacillus glucanolyticus</name>
    <dbReference type="NCBI Taxonomy" id="59843"/>
    <lineage>
        <taxon>Bacteria</taxon>
        <taxon>Bacillati</taxon>
        <taxon>Bacillota</taxon>
        <taxon>Bacilli</taxon>
        <taxon>Bacillales</taxon>
        <taxon>Paenibacillaceae</taxon>
        <taxon>Paenibacillus</taxon>
    </lineage>
</organism>
<keyword evidence="3" id="KW-1185">Reference proteome</keyword>
<dbReference type="RefSeq" id="WP_063480144.1">
    <property type="nucleotide sequence ID" value="NZ_CP147845.1"/>
</dbReference>